<evidence type="ECO:0000313" key="1">
    <source>
        <dbReference type="EMBL" id="KJE75573.1"/>
    </source>
</evidence>
<organism evidence="1 2">
    <name type="scientific">Ferrimicrobium acidiphilum DSM 19497</name>
    <dbReference type="NCBI Taxonomy" id="1121877"/>
    <lineage>
        <taxon>Bacteria</taxon>
        <taxon>Bacillati</taxon>
        <taxon>Actinomycetota</taxon>
        <taxon>Acidimicrobiia</taxon>
        <taxon>Acidimicrobiales</taxon>
        <taxon>Acidimicrobiaceae</taxon>
        <taxon>Ferrimicrobium</taxon>
    </lineage>
</organism>
<accession>A0A0D8FQM0</accession>
<proteinExistence type="predicted"/>
<reference evidence="1 2" key="1">
    <citation type="submission" date="2015-01" db="EMBL/GenBank/DDBJ databases">
        <title>Draft genome of the acidophilic iron oxidizer Ferrimicrobium acidiphilum strain T23.</title>
        <authorList>
            <person name="Poehlein A."/>
            <person name="Eisen S."/>
            <person name="Schloemann M."/>
            <person name="Johnson B.D."/>
            <person name="Daniel R."/>
            <person name="Muehling M."/>
        </authorList>
    </citation>
    <scope>NUCLEOTIDE SEQUENCE [LARGE SCALE GENOMIC DNA]</scope>
    <source>
        <strain evidence="1 2">T23</strain>
    </source>
</reference>
<evidence type="ECO:0000313" key="2">
    <source>
        <dbReference type="Proteomes" id="UP000032336"/>
    </source>
</evidence>
<keyword evidence="2" id="KW-1185">Reference proteome</keyword>
<sequence>MFAMRLSSSAKAFHQIYMGESQECFLDGHEKAFGAFGGMPAEIRYYSIWR</sequence>
<comment type="caution">
    <text evidence="1">The sequence shown here is derived from an EMBL/GenBank/DDBJ whole genome shotgun (WGS) entry which is preliminary data.</text>
</comment>
<dbReference type="EMBL" id="JXUW01000036">
    <property type="protein sequence ID" value="KJE75573.1"/>
    <property type="molecule type" value="Genomic_DNA"/>
</dbReference>
<gene>
    <name evidence="1" type="ORF">FEAC_27140</name>
</gene>
<protein>
    <submittedName>
        <fullName evidence="1">Uncharacterized protein</fullName>
    </submittedName>
</protein>
<dbReference type="Proteomes" id="UP000032336">
    <property type="component" value="Unassembled WGS sequence"/>
</dbReference>
<name>A0A0D8FQM0_9ACTN</name>
<dbReference type="AlphaFoldDB" id="A0A0D8FQM0"/>